<dbReference type="PROSITE" id="PS51857">
    <property type="entry name" value="CSD_2"/>
    <property type="match status" value="1"/>
</dbReference>
<feature type="compositionally biased region" description="Basic and acidic residues" evidence="1">
    <location>
        <begin position="209"/>
        <end position="236"/>
    </location>
</feature>
<feature type="compositionally biased region" description="Basic and acidic residues" evidence="1">
    <location>
        <begin position="156"/>
        <end position="168"/>
    </location>
</feature>
<organism evidence="2 3">
    <name type="scientific">Pristionchus pacificus</name>
    <name type="common">Parasitic nematode worm</name>
    <dbReference type="NCBI Taxonomy" id="54126"/>
    <lineage>
        <taxon>Eukaryota</taxon>
        <taxon>Metazoa</taxon>
        <taxon>Ecdysozoa</taxon>
        <taxon>Nematoda</taxon>
        <taxon>Chromadorea</taxon>
        <taxon>Rhabditida</taxon>
        <taxon>Rhabditina</taxon>
        <taxon>Diplogasteromorpha</taxon>
        <taxon>Diplogasteroidea</taxon>
        <taxon>Neodiplogasteridae</taxon>
        <taxon>Pristionchus</taxon>
    </lineage>
</organism>
<dbReference type="GO" id="GO:0003676">
    <property type="term" value="F:nucleic acid binding"/>
    <property type="evidence" value="ECO:0000318"/>
    <property type="project" value="GO_Central"/>
</dbReference>
<dbReference type="Gene3D" id="2.40.50.140">
    <property type="entry name" value="Nucleic acid-binding proteins"/>
    <property type="match status" value="1"/>
</dbReference>
<feature type="region of interest" description="Disordered" evidence="1">
    <location>
        <begin position="121"/>
        <end position="248"/>
    </location>
</feature>
<evidence type="ECO:0000313" key="3">
    <source>
        <dbReference type="Proteomes" id="UP000005239"/>
    </source>
</evidence>
<proteinExistence type="predicted"/>
<dbReference type="CDD" id="cd04458">
    <property type="entry name" value="CSP_CDS"/>
    <property type="match status" value="1"/>
</dbReference>
<evidence type="ECO:0000256" key="1">
    <source>
        <dbReference type="SAM" id="MobiDB-lite"/>
    </source>
</evidence>
<dbReference type="InterPro" id="IPR050181">
    <property type="entry name" value="Cold_shock_domain"/>
</dbReference>
<dbReference type="InterPro" id="IPR019844">
    <property type="entry name" value="CSD_CS"/>
</dbReference>
<accession>A0A454XJL1</accession>
<dbReference type="PANTHER" id="PTHR11544">
    <property type="entry name" value="COLD SHOCK DOMAIN CONTAINING PROTEINS"/>
    <property type="match status" value="1"/>
</dbReference>
<sequence>MSTGPIEVAEEALQKLDELEIVDQESKDKAEKSPRRVRLTDEERRKVWEEKQAQKPVLEEGIKGKVKWYSVRGKYGFIAREDGKSDVFVHQSAISKSGIVRYFLRTLADEEEVVFDVVDGDKGPEAANVTGPDGAEVQGSRYYHILIRRRTARRLPRPDGEKKNTSKTEEEEGKDEEKKRKPKRQNRTRRNRKTEKKTEGDAKDDDDVQEKPARRREASPTNEVKKDKKEKAHQTKIESPVSKGCGDAALGAVGAETAAVH</sequence>
<reference evidence="3" key="1">
    <citation type="journal article" date="2008" name="Nat. Genet.">
        <title>The Pristionchus pacificus genome provides a unique perspective on nematode lifestyle and parasitism.</title>
        <authorList>
            <person name="Dieterich C."/>
            <person name="Clifton S.W."/>
            <person name="Schuster L.N."/>
            <person name="Chinwalla A."/>
            <person name="Delehaunty K."/>
            <person name="Dinkelacker I."/>
            <person name="Fulton L."/>
            <person name="Fulton R."/>
            <person name="Godfrey J."/>
            <person name="Minx P."/>
            <person name="Mitreva M."/>
            <person name="Roeseler W."/>
            <person name="Tian H."/>
            <person name="Witte H."/>
            <person name="Yang S.P."/>
            <person name="Wilson R.K."/>
            <person name="Sommer R.J."/>
        </authorList>
    </citation>
    <scope>NUCLEOTIDE SEQUENCE [LARGE SCALE GENOMIC DNA]</scope>
    <source>
        <strain evidence="3">PS312</strain>
    </source>
</reference>
<dbReference type="OMA" id="YYHILIR"/>
<dbReference type="Proteomes" id="UP000005239">
    <property type="component" value="Unassembled WGS sequence"/>
</dbReference>
<dbReference type="InterPro" id="IPR002059">
    <property type="entry name" value="CSP_DNA-bd"/>
</dbReference>
<name>A0A454XJL1_PRIPA</name>
<dbReference type="AlphaFoldDB" id="A0A454XJL1"/>
<dbReference type="OrthoDB" id="203339at2759"/>
<dbReference type="Pfam" id="PF00313">
    <property type="entry name" value="CSD"/>
    <property type="match status" value="1"/>
</dbReference>
<protein>
    <submittedName>
        <fullName evidence="2">Cey-2</fullName>
    </submittedName>
</protein>
<dbReference type="EnsemblMetazoa" id="PPA14637.1">
    <property type="protein sequence ID" value="PPA14637.1"/>
    <property type="gene ID" value="WBGene00104191"/>
</dbReference>
<feature type="compositionally biased region" description="Basic residues" evidence="1">
    <location>
        <begin position="146"/>
        <end position="155"/>
    </location>
</feature>
<accession>A0A8R1UBP9</accession>
<gene>
    <name evidence="2" type="primary">WBGene00104191</name>
</gene>
<dbReference type="GO" id="GO:0010468">
    <property type="term" value="P:regulation of gene expression"/>
    <property type="evidence" value="ECO:0000318"/>
    <property type="project" value="GO_Central"/>
</dbReference>
<dbReference type="PRINTS" id="PR00050">
    <property type="entry name" value="COLDSHOCK"/>
</dbReference>
<dbReference type="InterPro" id="IPR012340">
    <property type="entry name" value="NA-bd_OB-fold"/>
</dbReference>
<dbReference type="SUPFAM" id="SSF50249">
    <property type="entry name" value="Nucleic acid-binding proteins"/>
    <property type="match status" value="1"/>
</dbReference>
<reference evidence="2" key="2">
    <citation type="submission" date="2022-06" db="UniProtKB">
        <authorList>
            <consortium name="EnsemblMetazoa"/>
        </authorList>
    </citation>
    <scope>IDENTIFICATION</scope>
    <source>
        <strain evidence="2">PS312</strain>
    </source>
</reference>
<keyword evidence="3" id="KW-1185">Reference proteome</keyword>
<dbReference type="PROSITE" id="PS00352">
    <property type="entry name" value="CSD_1"/>
    <property type="match status" value="1"/>
</dbReference>
<dbReference type="InterPro" id="IPR011129">
    <property type="entry name" value="CSD"/>
</dbReference>
<dbReference type="FunFam" id="2.40.50.140:FF:000274">
    <property type="entry name" value="Mitochondrial RNA binding protein"/>
    <property type="match status" value="1"/>
</dbReference>
<dbReference type="SMART" id="SM00357">
    <property type="entry name" value="CSP"/>
    <property type="match status" value="1"/>
</dbReference>
<dbReference type="GO" id="GO:0005634">
    <property type="term" value="C:nucleus"/>
    <property type="evidence" value="ECO:0000318"/>
    <property type="project" value="GO_Central"/>
</dbReference>
<feature type="compositionally biased region" description="Basic residues" evidence="1">
    <location>
        <begin position="180"/>
        <end position="195"/>
    </location>
</feature>
<evidence type="ECO:0000313" key="2">
    <source>
        <dbReference type="EnsemblMetazoa" id="PPA14637.1"/>
    </source>
</evidence>